<organism evidence="12 13">
    <name type="scientific">Cloeon dipterum</name>
    <dbReference type="NCBI Taxonomy" id="197152"/>
    <lineage>
        <taxon>Eukaryota</taxon>
        <taxon>Metazoa</taxon>
        <taxon>Ecdysozoa</taxon>
        <taxon>Arthropoda</taxon>
        <taxon>Hexapoda</taxon>
        <taxon>Insecta</taxon>
        <taxon>Pterygota</taxon>
        <taxon>Palaeoptera</taxon>
        <taxon>Ephemeroptera</taxon>
        <taxon>Pisciforma</taxon>
        <taxon>Baetidae</taxon>
        <taxon>Cloeon</taxon>
    </lineage>
</organism>
<evidence type="ECO:0000256" key="9">
    <source>
        <dbReference type="ARBA" id="ARBA00023328"/>
    </source>
</evidence>
<dbReference type="GO" id="GO:0051301">
    <property type="term" value="P:cell division"/>
    <property type="evidence" value="ECO:0007669"/>
    <property type="project" value="UniProtKB-KW"/>
</dbReference>
<evidence type="ECO:0000256" key="6">
    <source>
        <dbReference type="ARBA" id="ARBA00022838"/>
    </source>
</evidence>
<evidence type="ECO:0000313" key="13">
    <source>
        <dbReference type="Proteomes" id="UP000494165"/>
    </source>
</evidence>
<evidence type="ECO:0000256" key="7">
    <source>
        <dbReference type="ARBA" id="ARBA00023242"/>
    </source>
</evidence>
<comment type="subcellular location">
    <subcellularLocation>
        <location evidence="2">Chromosome</location>
        <location evidence="2">Centromere</location>
        <location evidence="2">Kinetochore</location>
    </subcellularLocation>
    <subcellularLocation>
        <location evidence="1">Nucleus</location>
    </subcellularLocation>
</comment>
<gene>
    <name evidence="12" type="ORF">CLODIP_2_CD11773</name>
</gene>
<evidence type="ECO:0000256" key="5">
    <source>
        <dbReference type="ARBA" id="ARBA00022776"/>
    </source>
</evidence>
<keyword evidence="8" id="KW-0131">Cell cycle</keyword>
<keyword evidence="6" id="KW-0995">Kinetochore</keyword>
<dbReference type="InterPro" id="IPR007128">
    <property type="entry name" value="PMF1/Nnf1"/>
</dbReference>
<feature type="coiled-coil region" evidence="10">
    <location>
        <begin position="155"/>
        <end position="217"/>
    </location>
</feature>
<evidence type="ECO:0000256" key="10">
    <source>
        <dbReference type="SAM" id="Coils"/>
    </source>
</evidence>
<protein>
    <recommendedName>
        <fullName evidence="14">Polyamine-modulated factor 1</fullName>
    </recommendedName>
</protein>
<keyword evidence="7" id="KW-0539">Nucleus</keyword>
<dbReference type="EMBL" id="CADEPI010000033">
    <property type="protein sequence ID" value="CAB3367795.1"/>
    <property type="molecule type" value="Genomic_DNA"/>
</dbReference>
<evidence type="ECO:0000256" key="11">
    <source>
        <dbReference type="SAM" id="MobiDB-lite"/>
    </source>
</evidence>
<evidence type="ECO:0000313" key="12">
    <source>
        <dbReference type="EMBL" id="CAB3367795.1"/>
    </source>
</evidence>
<dbReference type="Pfam" id="PF03980">
    <property type="entry name" value="Nnf1"/>
    <property type="match status" value="1"/>
</dbReference>
<name>A0A8S1CFR0_9INSE</name>
<evidence type="ECO:0008006" key="14">
    <source>
        <dbReference type="Google" id="ProtNLM"/>
    </source>
</evidence>
<keyword evidence="4" id="KW-0132">Cell division</keyword>
<evidence type="ECO:0000256" key="3">
    <source>
        <dbReference type="ARBA" id="ARBA00022454"/>
    </source>
</evidence>
<keyword evidence="13" id="KW-1185">Reference proteome</keyword>
<dbReference type="Proteomes" id="UP000494165">
    <property type="component" value="Unassembled WGS sequence"/>
</dbReference>
<evidence type="ECO:0000256" key="4">
    <source>
        <dbReference type="ARBA" id="ARBA00022618"/>
    </source>
</evidence>
<sequence length="221" mass="25341">MRGGRNVDPLPVSFELNREKMAEAAASTSSTAAPSKESAETAPVPDCESKRLMLFQSCLDSLNKKLSDEYKECLKQLYGPAFESHPQYVDKIHDAFMKSFNTDVSRRMQRFLEEHNIAQKLKELEDISENQFEGVDKAWRPTGLSAVQQQVAVDIEVKMNMMDKLQKDLDKEEAELQELMAKATKYREQSEPVRLGLEEAEKKKKELEASVMKTMEMLRRD</sequence>
<reference evidence="12 13" key="1">
    <citation type="submission" date="2020-04" db="EMBL/GenBank/DDBJ databases">
        <authorList>
            <person name="Alioto T."/>
            <person name="Alioto T."/>
            <person name="Gomez Garrido J."/>
        </authorList>
    </citation>
    <scope>NUCLEOTIDE SEQUENCE [LARGE SCALE GENOMIC DNA]</scope>
</reference>
<dbReference type="AlphaFoldDB" id="A0A8S1CFR0"/>
<evidence type="ECO:0000256" key="2">
    <source>
        <dbReference type="ARBA" id="ARBA00004629"/>
    </source>
</evidence>
<dbReference type="GO" id="GO:0000444">
    <property type="term" value="C:MIS12/MIND type complex"/>
    <property type="evidence" value="ECO:0007669"/>
    <property type="project" value="InterPro"/>
</dbReference>
<keyword evidence="3" id="KW-0158">Chromosome</keyword>
<evidence type="ECO:0000256" key="8">
    <source>
        <dbReference type="ARBA" id="ARBA00023306"/>
    </source>
</evidence>
<dbReference type="GO" id="GO:0005634">
    <property type="term" value="C:nucleus"/>
    <property type="evidence" value="ECO:0007669"/>
    <property type="project" value="UniProtKB-SubCell"/>
</dbReference>
<keyword evidence="9" id="KW-0137">Centromere</keyword>
<evidence type="ECO:0000256" key="1">
    <source>
        <dbReference type="ARBA" id="ARBA00004123"/>
    </source>
</evidence>
<proteinExistence type="predicted"/>
<feature type="region of interest" description="Disordered" evidence="11">
    <location>
        <begin position="18"/>
        <end position="44"/>
    </location>
</feature>
<dbReference type="OrthoDB" id="7925836at2759"/>
<comment type="caution">
    <text evidence="12">The sequence shown here is derived from an EMBL/GenBank/DDBJ whole genome shotgun (WGS) entry which is preliminary data.</text>
</comment>
<feature type="compositionally biased region" description="Low complexity" evidence="11">
    <location>
        <begin position="23"/>
        <end position="42"/>
    </location>
</feature>
<keyword evidence="10" id="KW-0175">Coiled coil</keyword>
<accession>A0A8S1CFR0</accession>
<keyword evidence="5" id="KW-0498">Mitosis</keyword>